<sequence length="183" mass="21543">MRPGHCQKAPGTRGLESGVYTFENIMSNWYFLITISTHNNFNSSFKIFSALKNPELIQYVKKVWIPPSPWFFNSWAKKYPTSIIEILLEMNHHTYINTHLLSYQAGFPEVVKLITLDLNEKHHKIKYPFHQQKITSLKNIKSIFSSFCGKIFNYALQIVQNHSQTIQFDSKELYNNCINWNHL</sequence>
<organism evidence="1 2">
    <name type="scientific">Puccinia sorghi</name>
    <dbReference type="NCBI Taxonomy" id="27349"/>
    <lineage>
        <taxon>Eukaryota</taxon>
        <taxon>Fungi</taxon>
        <taxon>Dikarya</taxon>
        <taxon>Basidiomycota</taxon>
        <taxon>Pucciniomycotina</taxon>
        <taxon>Pucciniomycetes</taxon>
        <taxon>Pucciniales</taxon>
        <taxon>Pucciniaceae</taxon>
        <taxon>Puccinia</taxon>
    </lineage>
</organism>
<proteinExistence type="predicted"/>
<reference evidence="1 2" key="1">
    <citation type="submission" date="2015-08" db="EMBL/GenBank/DDBJ databases">
        <title>Next Generation Sequencing and Analysis of the Genome of Puccinia sorghi L Schw, the Causal Agent of Maize Common Rust.</title>
        <authorList>
            <person name="Rochi L."/>
            <person name="Burguener G."/>
            <person name="Darino M."/>
            <person name="Turjanski A."/>
            <person name="Kreff E."/>
            <person name="Dieguez M.J."/>
            <person name="Sacco F."/>
        </authorList>
    </citation>
    <scope>NUCLEOTIDE SEQUENCE [LARGE SCALE GENOMIC DNA]</scope>
    <source>
        <strain evidence="1 2">RO10H11247</strain>
    </source>
</reference>
<evidence type="ECO:0000313" key="1">
    <source>
        <dbReference type="EMBL" id="KNZ56826.1"/>
    </source>
</evidence>
<keyword evidence="2" id="KW-1185">Reference proteome</keyword>
<comment type="caution">
    <text evidence="1">The sequence shown here is derived from an EMBL/GenBank/DDBJ whole genome shotgun (WGS) entry which is preliminary data.</text>
</comment>
<dbReference type="Proteomes" id="UP000037035">
    <property type="component" value="Unassembled WGS sequence"/>
</dbReference>
<accession>A0A0L6V7Q2</accession>
<dbReference type="EMBL" id="LAVV01007180">
    <property type="protein sequence ID" value="KNZ56826.1"/>
    <property type="molecule type" value="Genomic_DNA"/>
</dbReference>
<name>A0A0L6V7Q2_9BASI</name>
<protein>
    <submittedName>
        <fullName evidence="1">Uncharacterized protein</fullName>
    </submittedName>
</protein>
<gene>
    <name evidence="1" type="ORF">VP01_2309g1</name>
</gene>
<evidence type="ECO:0000313" key="2">
    <source>
        <dbReference type="Proteomes" id="UP000037035"/>
    </source>
</evidence>
<dbReference type="VEuPathDB" id="FungiDB:VP01_2309g1"/>
<dbReference type="AlphaFoldDB" id="A0A0L6V7Q2"/>